<evidence type="ECO:0000256" key="1">
    <source>
        <dbReference type="SAM" id="Coils"/>
    </source>
</evidence>
<reference evidence="2 3" key="1">
    <citation type="submission" date="2014-06" db="EMBL/GenBank/DDBJ databases">
        <authorList>
            <person name="Swart Estienne"/>
        </authorList>
    </citation>
    <scope>NUCLEOTIDE SEQUENCE [LARGE SCALE GENOMIC DNA]</scope>
    <source>
        <strain evidence="2 3">130c</strain>
    </source>
</reference>
<keyword evidence="1" id="KW-0175">Coiled coil</keyword>
<dbReference type="AlphaFoldDB" id="A0A077ZQD4"/>
<dbReference type="EMBL" id="CCKQ01000591">
    <property type="protein sequence ID" value="CDW71674.1"/>
    <property type="molecule type" value="Genomic_DNA"/>
</dbReference>
<accession>A0A077ZQD4</accession>
<evidence type="ECO:0000313" key="3">
    <source>
        <dbReference type="Proteomes" id="UP000039865"/>
    </source>
</evidence>
<keyword evidence="3" id="KW-1185">Reference proteome</keyword>
<dbReference type="OrthoDB" id="5987649at2759"/>
<name>A0A077ZQD4_STYLE</name>
<sequence>MFQQQVKKEDVIDKDILKLKKEKLEQVFAIDMVLVQNKYEGLLSFKGPLEDQFDIFDKPDLFHVQEQGKKYLCFGGQQHAKIQHFYQKHLQDKKYAELELSAAVESSQLKEQKLVFTNFILFFIKQEEIKVIILDQMDSNQDQDQIQILFLKTQTPTPELTIEIYVKREWTFHLNKDDKNIQAVEEKEELKKLNEIFDKCKLQNIDHCEWFKIGKKKYVFTCEANKFPQALDPYNQNLYNYQLKEMIQKLQWNMIESFKFPENYNDPKFYKVNEFTCTETLYRTSFEFKYVAFKFMKTLTKRDPRLNEIQATIDIMNQELSQVNLATVIEIKKIYNKQIYQTVGSEFERMLQKHPLISGLNLVKHLFHGSRLSDPLNIFSFESGLDMRHNVILYCHNWIIIQLRRRIISKNACCYTRQTRCIV</sequence>
<protein>
    <submittedName>
        <fullName evidence="2">Uncharacterized protein</fullName>
    </submittedName>
</protein>
<feature type="coiled-coil region" evidence="1">
    <location>
        <begin position="176"/>
        <end position="203"/>
    </location>
</feature>
<dbReference type="InParanoid" id="A0A077ZQD4"/>
<gene>
    <name evidence="2" type="primary">Contig54.g64</name>
    <name evidence="2" type="ORF">STYLEM_621</name>
</gene>
<proteinExistence type="predicted"/>
<dbReference type="Proteomes" id="UP000039865">
    <property type="component" value="Unassembled WGS sequence"/>
</dbReference>
<evidence type="ECO:0000313" key="2">
    <source>
        <dbReference type="EMBL" id="CDW71674.1"/>
    </source>
</evidence>
<organism evidence="2 3">
    <name type="scientific">Stylonychia lemnae</name>
    <name type="common">Ciliate</name>
    <dbReference type="NCBI Taxonomy" id="5949"/>
    <lineage>
        <taxon>Eukaryota</taxon>
        <taxon>Sar</taxon>
        <taxon>Alveolata</taxon>
        <taxon>Ciliophora</taxon>
        <taxon>Intramacronucleata</taxon>
        <taxon>Spirotrichea</taxon>
        <taxon>Stichotrichia</taxon>
        <taxon>Sporadotrichida</taxon>
        <taxon>Oxytrichidae</taxon>
        <taxon>Stylonychinae</taxon>
        <taxon>Stylonychia</taxon>
    </lineage>
</organism>